<dbReference type="AlphaFoldDB" id="A0A0R1UGF5"/>
<dbReference type="PATRIC" id="fig|1423763.3.peg.497"/>
<evidence type="ECO:0000313" key="2">
    <source>
        <dbReference type="EMBL" id="KRL89845.1"/>
    </source>
</evidence>
<dbReference type="CDD" id="cd19958">
    <property type="entry name" value="pyocin_knob"/>
    <property type="match status" value="1"/>
</dbReference>
<dbReference type="Proteomes" id="UP000051036">
    <property type="component" value="Unassembled WGS sequence"/>
</dbReference>
<dbReference type="STRING" id="1423763.FC46_GL000493"/>
<evidence type="ECO:0000313" key="3">
    <source>
        <dbReference type="Proteomes" id="UP000051036"/>
    </source>
</evidence>
<organism evidence="2 3">
    <name type="scientific">Lactobacillus kalixensis DSM 16043</name>
    <dbReference type="NCBI Taxonomy" id="1423763"/>
    <lineage>
        <taxon>Bacteria</taxon>
        <taxon>Bacillati</taxon>
        <taxon>Bacillota</taxon>
        <taxon>Bacilli</taxon>
        <taxon>Lactobacillales</taxon>
        <taxon>Lactobacillaceae</taxon>
        <taxon>Lactobacillus</taxon>
    </lineage>
</organism>
<name>A0A0R1UGF5_9LACO</name>
<gene>
    <name evidence="2" type="ORF">FC46_GL000493</name>
</gene>
<accession>A0A0R1UGF5</accession>
<dbReference type="EMBL" id="AZFM01000017">
    <property type="protein sequence ID" value="KRL89845.1"/>
    <property type="molecule type" value="Genomic_DNA"/>
</dbReference>
<evidence type="ECO:0000256" key="1">
    <source>
        <dbReference type="SAM" id="Coils"/>
    </source>
</evidence>
<reference evidence="2 3" key="1">
    <citation type="journal article" date="2015" name="Genome Announc.">
        <title>Expanding the biotechnology potential of lactobacilli through comparative genomics of 213 strains and associated genera.</title>
        <authorList>
            <person name="Sun Z."/>
            <person name="Harris H.M."/>
            <person name="McCann A."/>
            <person name="Guo C."/>
            <person name="Argimon S."/>
            <person name="Zhang W."/>
            <person name="Yang X."/>
            <person name="Jeffery I.B."/>
            <person name="Cooney J.C."/>
            <person name="Kagawa T.F."/>
            <person name="Liu W."/>
            <person name="Song Y."/>
            <person name="Salvetti E."/>
            <person name="Wrobel A."/>
            <person name="Rasinkangas P."/>
            <person name="Parkhill J."/>
            <person name="Rea M.C."/>
            <person name="O'Sullivan O."/>
            <person name="Ritari J."/>
            <person name="Douillard F.P."/>
            <person name="Paul Ross R."/>
            <person name="Yang R."/>
            <person name="Briner A.E."/>
            <person name="Felis G.E."/>
            <person name="de Vos W.M."/>
            <person name="Barrangou R."/>
            <person name="Klaenhammer T.R."/>
            <person name="Caufield P.W."/>
            <person name="Cui Y."/>
            <person name="Zhang H."/>
            <person name="O'Toole P.W."/>
        </authorList>
    </citation>
    <scope>NUCLEOTIDE SEQUENCE [LARGE SCALE GENOMIC DNA]</scope>
    <source>
        <strain evidence="2 3">DSM 16043</strain>
    </source>
</reference>
<feature type="coiled-coil region" evidence="1">
    <location>
        <begin position="240"/>
        <end position="267"/>
    </location>
</feature>
<dbReference type="RefSeq" id="WP_057798819.1">
    <property type="nucleotide sequence ID" value="NZ_AZFM01000017.1"/>
</dbReference>
<keyword evidence="3" id="KW-1185">Reference proteome</keyword>
<protein>
    <submittedName>
        <fullName evidence="2">Uncharacterized protein</fullName>
    </submittedName>
</protein>
<keyword evidence="1" id="KW-0175">Coiled coil</keyword>
<comment type="caution">
    <text evidence="2">The sequence shown here is derived from an EMBL/GenBank/DDBJ whole genome shotgun (WGS) entry which is preliminary data.</text>
</comment>
<sequence>MSQYNKTVLTRAGLELAKKANAGQAKFEITRAVTSAEDWSYKTTQDLEEVTNVPNIMQNGTIMDAEEVESNNAVIGVSLRFTNKDLTNAYQIRIIGLYVKEEGAKNEILYAVTTAVSPEYMPSFADKVLYRFNMQMYLVIGKAQAVNVVIDEGTAVTHGQLEKYKDEVTKSLDALAKTHKEDMGKTVKTASLNGGTKIAPDSNGNIDLTVPNPDLSKHVNIDDLNELLKGKADVTAIPNKAETENGIKEAKEMARNADNKAQNAMDSKANTSEVYSKSDIDTILSRSFFNKQGMNQQGNVVDVRANATKQADGGYAFNIWNADWTAAKLKDTMGQVAALNTFKNGIQKDSPDFNDLTTPGNFYITSPSSGNNSPSVSWGNLIVVPALNARIEQIYFPDSGDAPFYRMQSGGSWQAWKQVATKEDVNGLWNSVNNKANSSDTYTKAQVNDALNARLALAGGNMNLRSTINWIGGNIDDRTGNLGGLVWAGGTDTAQIYGDQNGNDNLDLAIDLGDDASNKVSFRSNGVEKASINAEGYIYSPNLQDYEYRIRRLEEDKFEVQKFTDRNAAKAWEAQRPGKRLAVFEK</sequence>
<proteinExistence type="predicted"/>